<evidence type="ECO:0000256" key="9">
    <source>
        <dbReference type="SAM" id="Phobius"/>
    </source>
</evidence>
<dbReference type="Pfam" id="PF13180">
    <property type="entry name" value="PDZ_2"/>
    <property type="match status" value="1"/>
</dbReference>
<dbReference type="SMART" id="SM00228">
    <property type="entry name" value="PDZ"/>
    <property type="match status" value="1"/>
</dbReference>
<keyword evidence="2" id="KW-0091">Biomineralization</keyword>
<dbReference type="SUPFAM" id="SSF48695">
    <property type="entry name" value="Multiheme cytochromes"/>
    <property type="match status" value="1"/>
</dbReference>
<evidence type="ECO:0000256" key="6">
    <source>
        <dbReference type="ARBA" id="ARBA00023004"/>
    </source>
</evidence>
<comment type="subcellular location">
    <subcellularLocation>
        <location evidence="1">Magnetosome membrane</location>
        <topology evidence="1">Single-pass membrane protein</topology>
    </subcellularLocation>
</comment>
<dbReference type="Proteomes" id="UP000494245">
    <property type="component" value="Unassembled WGS sequence"/>
</dbReference>
<dbReference type="Gene3D" id="2.30.42.60">
    <property type="match status" value="1"/>
</dbReference>
<dbReference type="Pfam" id="PF18509">
    <property type="entry name" value="MCR"/>
    <property type="match status" value="1"/>
</dbReference>
<dbReference type="InterPro" id="IPR036034">
    <property type="entry name" value="PDZ_sf"/>
</dbReference>
<name>A0A6V8LMR9_9BACT</name>
<accession>A0A6V8LMR9</accession>
<keyword evidence="3 9" id="KW-0812">Transmembrane</keyword>
<gene>
    <name evidence="11" type="primary">mamP-like</name>
    <name evidence="11" type="ORF">NNJEOMEG_00113</name>
</gene>
<evidence type="ECO:0000256" key="5">
    <source>
        <dbReference type="ARBA" id="ARBA00022989"/>
    </source>
</evidence>
<evidence type="ECO:0000256" key="7">
    <source>
        <dbReference type="ARBA" id="ARBA00023136"/>
    </source>
</evidence>
<evidence type="ECO:0000256" key="2">
    <source>
        <dbReference type="ARBA" id="ARBA00022591"/>
    </source>
</evidence>
<dbReference type="InterPro" id="IPR040963">
    <property type="entry name" value="MCR"/>
</dbReference>
<keyword evidence="12" id="KW-1185">Reference proteome</keyword>
<dbReference type="SUPFAM" id="SSF50156">
    <property type="entry name" value="PDZ domain-like"/>
    <property type="match status" value="1"/>
</dbReference>
<evidence type="ECO:0000256" key="4">
    <source>
        <dbReference type="ARBA" id="ARBA00022723"/>
    </source>
</evidence>
<dbReference type="Pfam" id="PF02579">
    <property type="entry name" value="Nitro_FeMo-Co"/>
    <property type="match status" value="1"/>
</dbReference>
<evidence type="ECO:0000256" key="1">
    <source>
        <dbReference type="ARBA" id="ARBA00004206"/>
    </source>
</evidence>
<evidence type="ECO:0000313" key="12">
    <source>
        <dbReference type="Proteomes" id="UP000494245"/>
    </source>
</evidence>
<dbReference type="InterPro" id="IPR001478">
    <property type="entry name" value="PDZ"/>
</dbReference>
<dbReference type="Gene3D" id="2.30.42.10">
    <property type="match status" value="1"/>
</dbReference>
<dbReference type="InterPro" id="IPR036280">
    <property type="entry name" value="Multihaem_cyt_sf"/>
</dbReference>
<keyword evidence="4" id="KW-0479">Metal-binding</keyword>
<dbReference type="InterPro" id="IPR036105">
    <property type="entry name" value="DiNase_FeMo-co_biosyn_sf"/>
</dbReference>
<evidence type="ECO:0000313" key="11">
    <source>
        <dbReference type="EMBL" id="GFK92290.1"/>
    </source>
</evidence>
<dbReference type="GO" id="GO:0046872">
    <property type="term" value="F:metal ion binding"/>
    <property type="evidence" value="ECO:0007669"/>
    <property type="project" value="UniProtKB-KW"/>
</dbReference>
<evidence type="ECO:0000256" key="3">
    <source>
        <dbReference type="ARBA" id="ARBA00022692"/>
    </source>
</evidence>
<dbReference type="AlphaFoldDB" id="A0A6V8LMR9"/>
<dbReference type="GO" id="GO:0110146">
    <property type="term" value="C:magnetosome membrane"/>
    <property type="evidence" value="ECO:0007669"/>
    <property type="project" value="UniProtKB-SubCell"/>
</dbReference>
<keyword evidence="6" id="KW-0408">Iron</keyword>
<feature type="transmembrane region" description="Helical" evidence="9">
    <location>
        <begin position="12"/>
        <end position="33"/>
    </location>
</feature>
<comment type="caution">
    <text evidence="11">The sequence shown here is derived from an EMBL/GenBank/DDBJ whole genome shotgun (WGS) entry which is preliminary data.</text>
</comment>
<dbReference type="Gene3D" id="3.30.420.130">
    <property type="entry name" value="Dinitrogenase iron-molybdenum cofactor biosynthesis domain"/>
    <property type="match status" value="1"/>
</dbReference>
<reference evidence="11 12" key="1">
    <citation type="submission" date="2020-04" db="EMBL/GenBank/DDBJ databases">
        <authorList>
            <consortium name="Desulfovibrio sp. FSS-1 genome sequencing consortium"/>
            <person name="Shimoshige H."/>
            <person name="Kobayashi H."/>
            <person name="Maekawa T."/>
        </authorList>
    </citation>
    <scope>NUCLEOTIDE SEQUENCE [LARGE SCALE GENOMIC DNA]</scope>
    <source>
        <strain evidence="11 12">SIID29052-01</strain>
    </source>
</reference>
<dbReference type="InterPro" id="IPR003731">
    <property type="entry name" value="Di-Nase_FeMo-co_biosynth"/>
</dbReference>
<protein>
    <submittedName>
        <fullName evidence="11">Magnetosome protein MamP-like</fullName>
    </submittedName>
</protein>
<dbReference type="EMBL" id="BLTE01000001">
    <property type="protein sequence ID" value="GFK92290.1"/>
    <property type="molecule type" value="Genomic_DNA"/>
</dbReference>
<dbReference type="PROSITE" id="PS50106">
    <property type="entry name" value="PDZ"/>
    <property type="match status" value="1"/>
</dbReference>
<keyword evidence="5 9" id="KW-1133">Transmembrane helix</keyword>
<dbReference type="SUPFAM" id="SSF53146">
    <property type="entry name" value="Nitrogenase accessory factor-like"/>
    <property type="match status" value="1"/>
</dbReference>
<reference evidence="11 12" key="2">
    <citation type="submission" date="2020-05" db="EMBL/GenBank/DDBJ databases">
        <title>Draft genome sequence of Desulfovibrio sp. strainFSS-1.</title>
        <authorList>
            <person name="Shimoshige H."/>
            <person name="Kobayashi H."/>
            <person name="Maekawa T."/>
        </authorList>
    </citation>
    <scope>NUCLEOTIDE SEQUENCE [LARGE SCALE GENOMIC DNA]</scope>
    <source>
        <strain evidence="11 12">SIID29052-01</strain>
    </source>
</reference>
<proteinExistence type="predicted"/>
<evidence type="ECO:0000259" key="10">
    <source>
        <dbReference type="PROSITE" id="PS50106"/>
    </source>
</evidence>
<evidence type="ECO:0000256" key="8">
    <source>
        <dbReference type="ARBA" id="ARBA00023178"/>
    </source>
</evidence>
<keyword evidence="7 9" id="KW-0472">Membrane</keyword>
<feature type="domain" description="PDZ" evidence="10">
    <location>
        <begin position="145"/>
        <end position="236"/>
    </location>
</feature>
<organism evidence="11 12">
    <name type="scientific">Fundidesulfovibrio magnetotacticus</name>
    <dbReference type="NCBI Taxonomy" id="2730080"/>
    <lineage>
        <taxon>Bacteria</taxon>
        <taxon>Pseudomonadati</taxon>
        <taxon>Thermodesulfobacteriota</taxon>
        <taxon>Desulfovibrionia</taxon>
        <taxon>Desulfovibrionales</taxon>
        <taxon>Desulfovibrionaceae</taxon>
        <taxon>Fundidesulfovibrio</taxon>
    </lineage>
</organism>
<sequence length="403" mass="42048">MKQYENDFCMKQFKPAIAVMAALVIVIVGWTLWRLCPGSFITYTPVPAGKQQPALAAAKTPMGPPIDVNTKMTHADWGNCNKCHVTTGAAGPVSKVMTGPPVIISQKATHKYWGNCMLCHKVTDGWQANGKWIEPKAAPGAAAKAAGLPWMTAESLGLSVQPVTGAMMAKFSLAKEDALLVLDVAPGSLAEKADFKPGDEIVRVGKSPTATVSAFEAALNDFGAGDDVKFAVYTGKKSRNIIITLPKNLDPLFNQPSAQAKAVSPQAGLAGTPSAIVALAVNGSTLDSPVAQQFDNAPFFVLVDQVNRSYRFEANPNTGLAGRGVQTSQLMANLKAGGVIAGGFSPDATATLGNLRIVTYPGVTGTARQVIELYQAGALRAAQIPQVAPAPSAGASGRTVTLY</sequence>
<dbReference type="RefSeq" id="WP_173080282.1">
    <property type="nucleotide sequence ID" value="NZ_BLTE01000001.1"/>
</dbReference>
<keyword evidence="8" id="KW-1281">Magnetosome</keyword>